<dbReference type="InterPro" id="IPR029044">
    <property type="entry name" value="Nucleotide-diphossugar_trans"/>
</dbReference>
<evidence type="ECO:0000313" key="4">
    <source>
        <dbReference type="Proteomes" id="UP000633136"/>
    </source>
</evidence>
<dbReference type="Gene3D" id="3.90.550.10">
    <property type="entry name" value="Spore Coat Polysaccharide Biosynthesis Protein SpsA, Chain A"/>
    <property type="match status" value="1"/>
</dbReference>
<dbReference type="CDD" id="cd00761">
    <property type="entry name" value="Glyco_tranf_GTA_type"/>
    <property type="match status" value="1"/>
</dbReference>
<proteinExistence type="predicted"/>
<accession>A0A917AT62</accession>
<name>A0A917AT62_9MICC</name>
<feature type="region of interest" description="Disordered" evidence="1">
    <location>
        <begin position="622"/>
        <end position="664"/>
    </location>
</feature>
<protein>
    <recommendedName>
        <fullName evidence="2">Glycosyltransferase 2-like domain-containing protein</fullName>
    </recommendedName>
</protein>
<evidence type="ECO:0000256" key="1">
    <source>
        <dbReference type="SAM" id="MobiDB-lite"/>
    </source>
</evidence>
<feature type="domain" description="Glycosyltransferase 2-like" evidence="2">
    <location>
        <begin position="704"/>
        <end position="817"/>
    </location>
</feature>
<dbReference type="SUPFAM" id="SSF53448">
    <property type="entry name" value="Nucleotide-diphospho-sugar transferases"/>
    <property type="match status" value="1"/>
</dbReference>
<evidence type="ECO:0000313" key="3">
    <source>
        <dbReference type="EMBL" id="GGE68321.1"/>
    </source>
</evidence>
<dbReference type="RefSeq" id="WP_188684196.1">
    <property type="nucleotide sequence ID" value="NZ_BMIS01000005.1"/>
</dbReference>
<comment type="caution">
    <text evidence="3">The sequence shown here is derived from an EMBL/GenBank/DDBJ whole genome shotgun (WGS) entry which is preliminary data.</text>
</comment>
<gene>
    <name evidence="3" type="ORF">GCM10011401_14630</name>
</gene>
<organism evidence="3 4">
    <name type="scientific">Nesterenkonia cremea</name>
    <dbReference type="NCBI Taxonomy" id="1882340"/>
    <lineage>
        <taxon>Bacteria</taxon>
        <taxon>Bacillati</taxon>
        <taxon>Actinomycetota</taxon>
        <taxon>Actinomycetes</taxon>
        <taxon>Micrococcales</taxon>
        <taxon>Micrococcaceae</taxon>
        <taxon>Nesterenkonia</taxon>
    </lineage>
</organism>
<feature type="compositionally biased region" description="Low complexity" evidence="1">
    <location>
        <begin position="644"/>
        <end position="654"/>
    </location>
</feature>
<dbReference type="Pfam" id="PF00535">
    <property type="entry name" value="Glycos_transf_2"/>
    <property type="match status" value="1"/>
</dbReference>
<sequence>MRWIDGSSSPAEDETPRQDVLTAALRSYSHVMETVEEAHGAAARALAGAQLDGGRTPAPWQESAQAHTERAQAYAEQRTFTEQISSFSTKALSSLDPQDFRSLTVHQQLSPAVQTPSRLLGETLEAGQRLPAGRHGISHPPLELRIGVIGDDAGWARFAGQAELVRITPANWGSISGLDLLLVTAPFTDAEGWGQADQLHPALVQEVLPSFRRAGVPTVFTALAEPLAFEQSAGLAAACDRIATPRAESVESYRASCPQARSVDVLPASVNPLIHTPIGSRPAASDLVLLAGTPAEPLAAQVAEYAEPLIDGLAAAQRPAAFFEEHGTLHIPAEHALSTFRRLPVQSDAQQAVPGLLRSVDIAAAVSPHPASQTAVEQQVLDLQACGTMVLSTYSQGVNSYYPQVYIANDAADVAKTLDTLTLEELRRVQNDGLRKVFRDNHARDALAQICTAAGLEIEDPEQRVVAVAEEITEQLRGAMDAQTIPVELLSWEELAQDPEQNQLTMLLPVSPALHYAPNYALDQLTTFAYQDAAVVTKLLGSAEQTDHLAHRHHSGAAEEIFALERSAWWRPSTELLESASGLRRAAAETTVYAGDHIGVRRAPSAAPKRVRRSFDEIIFGGAAQKATLPPPPPGSPRARRSAEASAESSAASREASDRTRVPAEVRAGVGRRTPAQLIEGEDLSAAGERFRRTARSQDLELAVVVPIYNNGDHLRHKAFASLRRSSIFTRMHILLINDGSTDPGTTETVEELAAAWPNVSAFHHGRGGSGSASRPRNTGLALTHTPFVTYLDPDDEELAEGYSELLDTLRAHPEANFSLGNMAVWTNRLLVQDYHDWFSQAIEQVDGLFRPTRDSLVRIRFRPASIEAMVARTDWLQSLGLEQPVGAVGQDTFFFQQLLYHTEAYAPVFRPVYTYYGAVETSIVNVVSPNYFRKYLGLEQARAAWLEEIGLKQEYLETRFERFFITWYLRKLKQVPEAQRTEAAEVLHQIAALYGDHRWKDLEARRFFKRHPRQQLNDPLKDA</sequence>
<dbReference type="EMBL" id="BMIS01000005">
    <property type="protein sequence ID" value="GGE68321.1"/>
    <property type="molecule type" value="Genomic_DNA"/>
</dbReference>
<dbReference type="AlphaFoldDB" id="A0A917AT62"/>
<dbReference type="InterPro" id="IPR001173">
    <property type="entry name" value="Glyco_trans_2-like"/>
</dbReference>
<evidence type="ECO:0000259" key="2">
    <source>
        <dbReference type="Pfam" id="PF00535"/>
    </source>
</evidence>
<reference evidence="3" key="1">
    <citation type="journal article" date="2014" name="Int. J. Syst. Evol. Microbiol.">
        <title>Complete genome sequence of Corynebacterium casei LMG S-19264T (=DSM 44701T), isolated from a smear-ripened cheese.</title>
        <authorList>
            <consortium name="US DOE Joint Genome Institute (JGI-PGF)"/>
            <person name="Walter F."/>
            <person name="Albersmeier A."/>
            <person name="Kalinowski J."/>
            <person name="Ruckert C."/>
        </authorList>
    </citation>
    <scope>NUCLEOTIDE SEQUENCE</scope>
    <source>
        <strain evidence="3">CGMCC 1.15388</strain>
    </source>
</reference>
<feature type="compositionally biased region" description="Basic and acidic residues" evidence="1">
    <location>
        <begin position="655"/>
        <end position="664"/>
    </location>
</feature>
<reference evidence="3" key="2">
    <citation type="submission" date="2020-09" db="EMBL/GenBank/DDBJ databases">
        <authorList>
            <person name="Sun Q."/>
            <person name="Zhou Y."/>
        </authorList>
    </citation>
    <scope>NUCLEOTIDE SEQUENCE</scope>
    <source>
        <strain evidence="3">CGMCC 1.15388</strain>
    </source>
</reference>
<keyword evidence="4" id="KW-1185">Reference proteome</keyword>
<dbReference type="Proteomes" id="UP000633136">
    <property type="component" value="Unassembled WGS sequence"/>
</dbReference>